<evidence type="ECO:0000256" key="2">
    <source>
        <dbReference type="SAM" id="Phobius"/>
    </source>
</evidence>
<organism evidence="6 7">
    <name type="scientific">Meganyctiphanes norvegica</name>
    <name type="common">Northern krill</name>
    <name type="synonym">Thysanopoda norvegica</name>
    <dbReference type="NCBI Taxonomy" id="48144"/>
    <lineage>
        <taxon>Eukaryota</taxon>
        <taxon>Metazoa</taxon>
        <taxon>Ecdysozoa</taxon>
        <taxon>Arthropoda</taxon>
        <taxon>Crustacea</taxon>
        <taxon>Multicrustacea</taxon>
        <taxon>Malacostraca</taxon>
        <taxon>Eumalacostraca</taxon>
        <taxon>Eucarida</taxon>
        <taxon>Euphausiacea</taxon>
        <taxon>Euphausiidae</taxon>
        <taxon>Meganyctiphanes</taxon>
    </lineage>
</organism>
<feature type="transmembrane region" description="Helical" evidence="2">
    <location>
        <begin position="7"/>
        <end position="30"/>
    </location>
</feature>
<dbReference type="InterPro" id="IPR036757">
    <property type="entry name" value="TFR-like_dimer_dom_sf"/>
</dbReference>
<evidence type="ECO:0000313" key="6">
    <source>
        <dbReference type="EMBL" id="CAL4065883.1"/>
    </source>
</evidence>
<keyword evidence="2" id="KW-0472">Membrane</keyword>
<dbReference type="CDD" id="cd02121">
    <property type="entry name" value="PA_GCPII_like"/>
    <property type="match status" value="1"/>
</dbReference>
<evidence type="ECO:0000259" key="5">
    <source>
        <dbReference type="Pfam" id="PF04389"/>
    </source>
</evidence>
<dbReference type="AlphaFoldDB" id="A0AAV2PZN8"/>
<dbReference type="FunFam" id="3.40.630.10:FF:000101">
    <property type="entry name" value="N-acetylated alpha-linked acidic dipeptidase like 1"/>
    <property type="match status" value="1"/>
</dbReference>
<dbReference type="PANTHER" id="PTHR10404:SF77">
    <property type="entry name" value="GLUTAMATE CARBOXYPEPTIDASE 2 HOMOLOG"/>
    <property type="match status" value="1"/>
</dbReference>
<dbReference type="FunFam" id="3.50.30.30:FF:000045">
    <property type="entry name" value="Predicted protein"/>
    <property type="match status" value="1"/>
</dbReference>
<evidence type="ECO:0000259" key="4">
    <source>
        <dbReference type="Pfam" id="PF04253"/>
    </source>
</evidence>
<dbReference type="SUPFAM" id="SSF53187">
    <property type="entry name" value="Zn-dependent exopeptidases"/>
    <property type="match status" value="1"/>
</dbReference>
<sequence>MTSWKIFGNLGGILIALVFGVSALILAFGWDGCFHTFDTYNSVKKKSSGASKKTEEKGSWVKPTADDIFGAAGPEIMEQMSAKNIEENLRYLTSTGHMAGTSQDLEQAEHLQRLWKQQGLDQAFLQPYNVQLSHPDANKPNKVYLLDKNGAVKFTSAIMEEPFEGEEPYPDSINPAFLAFAPSGIVTKRELVYANYGRYEDFEYLEKSGISVKDRIVIIRFGEIFRGDKVLNAERFNAAGVILYTDPSDYHPESETGGLAYPHSFWLPGKGIQRGSILIVDGDPTTPFYPAIAGAYRVSENDTNTPHIAAHCISYIDARKLITNMGGPEVPEHWKGGMHIKYRLGPHLTREGWKVKLEVNNVKQVITTYNVIGLIRGSEEPDRYVFIGNHRDSWVFGSSDPSSATAVQMEIVRVLGNMLNRGWRPRRSIVIGSWGAGEMGFFGATEYMEEFFKVFESRAVAHLNMDVAIIHNHNLDISATPLLHNIIREAAQVIFYKVVTIGHNKSWTDRKLSRRSHDHAISQIHQRVRHRRRYGCPSSMLVQIMKLTYDVWNGTDFPLYHTLYENFDAMKYLDPDFQYHLAIGRLWVLMALGLVDNKILPMDIRDEVAMHQVLIKTLEGNYGQLMEKNGISLEHLNDVVKRFAEVTEAFVQNIESLDGISPLKARQLNDQLMQLEKCYTDAQGLKQRPHMKNVVFGTDNFNQYRGVLAPGIHDAMWSASLCVNKCQETCQGQCEGSCSTTVCHTQWEEVKQQLSVLIYVINSATLMLKDVNSF</sequence>
<feature type="domain" description="PA" evidence="3">
    <location>
        <begin position="190"/>
        <end position="276"/>
    </location>
</feature>
<dbReference type="EMBL" id="CAXKWB010001940">
    <property type="protein sequence ID" value="CAL4065883.1"/>
    <property type="molecule type" value="Genomic_DNA"/>
</dbReference>
<feature type="domain" description="Transferrin receptor-like dimerisation" evidence="4">
    <location>
        <begin position="631"/>
        <end position="769"/>
    </location>
</feature>
<evidence type="ECO:0000256" key="1">
    <source>
        <dbReference type="ARBA" id="ARBA00005634"/>
    </source>
</evidence>
<proteinExistence type="inferred from homology"/>
<evidence type="ECO:0000313" key="7">
    <source>
        <dbReference type="Proteomes" id="UP001497623"/>
    </source>
</evidence>
<dbReference type="InterPro" id="IPR046450">
    <property type="entry name" value="PA_dom_sf"/>
</dbReference>
<dbReference type="Pfam" id="PF04389">
    <property type="entry name" value="Peptidase_M28"/>
    <property type="match status" value="1"/>
</dbReference>
<dbReference type="SUPFAM" id="SSF47672">
    <property type="entry name" value="Transferrin receptor-like dimerisation domain"/>
    <property type="match status" value="1"/>
</dbReference>
<dbReference type="InterPro" id="IPR003137">
    <property type="entry name" value="PA_domain"/>
</dbReference>
<name>A0AAV2PZN8_MEGNR</name>
<dbReference type="Proteomes" id="UP001497623">
    <property type="component" value="Unassembled WGS sequence"/>
</dbReference>
<dbReference type="GO" id="GO:0004180">
    <property type="term" value="F:carboxypeptidase activity"/>
    <property type="evidence" value="ECO:0007669"/>
    <property type="project" value="TreeGrafter"/>
</dbReference>
<dbReference type="PANTHER" id="PTHR10404">
    <property type="entry name" value="N-ACETYLATED-ALPHA-LINKED ACIDIC DIPEPTIDASE"/>
    <property type="match status" value="1"/>
</dbReference>
<dbReference type="Gene3D" id="1.20.930.40">
    <property type="entry name" value="Transferrin receptor-like, dimerisation domain"/>
    <property type="match status" value="1"/>
</dbReference>
<dbReference type="Pfam" id="PF02225">
    <property type="entry name" value="PA"/>
    <property type="match status" value="1"/>
</dbReference>
<dbReference type="InterPro" id="IPR007365">
    <property type="entry name" value="TFR-like_dimer_dom"/>
</dbReference>
<dbReference type="SUPFAM" id="SSF52025">
    <property type="entry name" value="PA domain"/>
    <property type="match status" value="1"/>
</dbReference>
<evidence type="ECO:0000259" key="3">
    <source>
        <dbReference type="Pfam" id="PF02225"/>
    </source>
</evidence>
<keyword evidence="7" id="KW-1185">Reference proteome</keyword>
<gene>
    <name evidence="6" type="ORF">MNOR_LOCUS5130</name>
</gene>
<reference evidence="6 7" key="1">
    <citation type="submission" date="2024-05" db="EMBL/GenBank/DDBJ databases">
        <authorList>
            <person name="Wallberg A."/>
        </authorList>
    </citation>
    <scope>NUCLEOTIDE SEQUENCE [LARGE SCALE GENOMIC DNA]</scope>
</reference>
<dbReference type="Gene3D" id="3.50.30.30">
    <property type="match status" value="1"/>
</dbReference>
<dbReference type="Pfam" id="PF04253">
    <property type="entry name" value="TFR_dimer"/>
    <property type="match status" value="1"/>
</dbReference>
<dbReference type="InterPro" id="IPR007484">
    <property type="entry name" value="Peptidase_M28"/>
</dbReference>
<protein>
    <submittedName>
        <fullName evidence="6">Uncharacterized protein</fullName>
    </submittedName>
</protein>
<comment type="caution">
    <text evidence="6">The sequence shown here is derived from an EMBL/GenBank/DDBJ whole genome shotgun (WGS) entry which is preliminary data.</text>
</comment>
<feature type="non-terminal residue" evidence="6">
    <location>
        <position position="774"/>
    </location>
</feature>
<keyword evidence="2" id="KW-0812">Transmembrane</keyword>
<keyword evidence="2" id="KW-1133">Transmembrane helix</keyword>
<comment type="similarity">
    <text evidence="1">Belongs to the peptidase M28 family. M28B subfamily.</text>
</comment>
<dbReference type="Gene3D" id="3.40.630.10">
    <property type="entry name" value="Zn peptidases"/>
    <property type="match status" value="1"/>
</dbReference>
<feature type="domain" description="Peptidase M28" evidence="5">
    <location>
        <begin position="370"/>
        <end position="521"/>
    </location>
</feature>
<dbReference type="InterPro" id="IPR039373">
    <property type="entry name" value="Peptidase_M28B"/>
</dbReference>
<accession>A0AAV2PZN8</accession>